<name>A0A381ZHK8_9ZZZZ</name>
<sequence length="57" mass="6851">MNVHGLFTLKNYKKRKKIENDVLKIYRKVSPSHRNLIDTKSKTQFFNQRINLFKTLG</sequence>
<evidence type="ECO:0000313" key="1">
    <source>
        <dbReference type="EMBL" id="SVA88689.1"/>
    </source>
</evidence>
<reference evidence="1" key="1">
    <citation type="submission" date="2018-05" db="EMBL/GenBank/DDBJ databases">
        <authorList>
            <person name="Lanie J.A."/>
            <person name="Ng W.-L."/>
            <person name="Kazmierczak K.M."/>
            <person name="Andrzejewski T.M."/>
            <person name="Davidsen T.M."/>
            <person name="Wayne K.J."/>
            <person name="Tettelin H."/>
            <person name="Glass J.I."/>
            <person name="Rusch D."/>
            <person name="Podicherti R."/>
            <person name="Tsui H.-C.T."/>
            <person name="Winkler M.E."/>
        </authorList>
    </citation>
    <scope>NUCLEOTIDE SEQUENCE</scope>
</reference>
<protein>
    <submittedName>
        <fullName evidence="1">Uncharacterized protein</fullName>
    </submittedName>
</protein>
<organism evidence="1">
    <name type="scientific">marine metagenome</name>
    <dbReference type="NCBI Taxonomy" id="408172"/>
    <lineage>
        <taxon>unclassified sequences</taxon>
        <taxon>metagenomes</taxon>
        <taxon>ecological metagenomes</taxon>
    </lineage>
</organism>
<dbReference type="EMBL" id="UINC01021337">
    <property type="protein sequence ID" value="SVA88689.1"/>
    <property type="molecule type" value="Genomic_DNA"/>
</dbReference>
<proteinExistence type="predicted"/>
<accession>A0A381ZHK8</accession>
<dbReference type="AlphaFoldDB" id="A0A381ZHK8"/>
<feature type="non-terminal residue" evidence="1">
    <location>
        <position position="57"/>
    </location>
</feature>
<gene>
    <name evidence="1" type="ORF">METZ01_LOCUS141543</name>
</gene>